<name>A0A371DTI9_9APHY</name>
<evidence type="ECO:0000313" key="2">
    <source>
        <dbReference type="EMBL" id="RDX55808.1"/>
    </source>
</evidence>
<feature type="transmembrane region" description="Helical" evidence="1">
    <location>
        <begin position="237"/>
        <end position="255"/>
    </location>
</feature>
<keyword evidence="1" id="KW-1133">Transmembrane helix</keyword>
<dbReference type="OrthoDB" id="203796at2759"/>
<dbReference type="PANTHER" id="PTHR37848:SF1">
    <property type="entry name" value="SUN DOMAIN-CONTAINING PROTEIN"/>
    <property type="match status" value="1"/>
</dbReference>
<keyword evidence="3" id="KW-1185">Reference proteome</keyword>
<sequence>MTASEALYRFLLSQSTTPPEYRMHLRGTHTEHRTRFVSRTDSKGNPTTTTEHYTETVTDFDFYIDLTPNIVHGPVHWSLPDAEPAYRGEMVKQVDSNDLILRDPEMAQPSGRRKATKEDIKAAKERKAIRQACGLPPWVAVGPESWLQQQAPERAVVLESSKSLRQWADEYCASDKLLKEFTYTKVVYGWNTTNLREAVVAAIRSVYNHEIQVSFDMSHDKIRIRPANTFSRMLSNMWIKFFLWILLIYPFIWLYKRFSHHGGGRWEVCGGAYALKTWQIQPPGTQIPPYVNDGRWQHTSDGVVHLIGEREGEWFQRWEGTIRGAVSKRVRTSVPLQSGSYLPPHMLLDGFRPPLPYVSPPIAY</sequence>
<dbReference type="PANTHER" id="PTHR37848">
    <property type="entry name" value="EXPRESSED PROTEIN"/>
    <property type="match status" value="1"/>
</dbReference>
<keyword evidence="1" id="KW-0472">Membrane</keyword>
<accession>A0A371DTI9</accession>
<dbReference type="EMBL" id="KZ857381">
    <property type="protein sequence ID" value="RDX55808.1"/>
    <property type="molecule type" value="Genomic_DNA"/>
</dbReference>
<protein>
    <submittedName>
        <fullName evidence="2">Uncharacterized protein</fullName>
    </submittedName>
</protein>
<proteinExistence type="predicted"/>
<gene>
    <name evidence="2" type="ORF">OH76DRAFT_1517790</name>
</gene>
<evidence type="ECO:0000256" key="1">
    <source>
        <dbReference type="SAM" id="Phobius"/>
    </source>
</evidence>
<organism evidence="2 3">
    <name type="scientific">Lentinus brumalis</name>
    <dbReference type="NCBI Taxonomy" id="2498619"/>
    <lineage>
        <taxon>Eukaryota</taxon>
        <taxon>Fungi</taxon>
        <taxon>Dikarya</taxon>
        <taxon>Basidiomycota</taxon>
        <taxon>Agaricomycotina</taxon>
        <taxon>Agaricomycetes</taxon>
        <taxon>Polyporales</taxon>
        <taxon>Polyporaceae</taxon>
        <taxon>Lentinus</taxon>
    </lineage>
</organism>
<keyword evidence="1" id="KW-0812">Transmembrane</keyword>
<evidence type="ECO:0000313" key="3">
    <source>
        <dbReference type="Proteomes" id="UP000256964"/>
    </source>
</evidence>
<reference evidence="2 3" key="1">
    <citation type="journal article" date="2018" name="Biotechnol. Biofuels">
        <title>Integrative visual omics of the white-rot fungus Polyporus brumalis exposes the biotechnological potential of its oxidative enzymes for delignifying raw plant biomass.</title>
        <authorList>
            <person name="Miyauchi S."/>
            <person name="Rancon A."/>
            <person name="Drula E."/>
            <person name="Hage H."/>
            <person name="Chaduli D."/>
            <person name="Favel A."/>
            <person name="Grisel S."/>
            <person name="Henrissat B."/>
            <person name="Herpoel-Gimbert I."/>
            <person name="Ruiz-Duenas F.J."/>
            <person name="Chevret D."/>
            <person name="Hainaut M."/>
            <person name="Lin J."/>
            <person name="Wang M."/>
            <person name="Pangilinan J."/>
            <person name="Lipzen A."/>
            <person name="Lesage-Meessen L."/>
            <person name="Navarro D."/>
            <person name="Riley R."/>
            <person name="Grigoriev I.V."/>
            <person name="Zhou S."/>
            <person name="Raouche S."/>
            <person name="Rosso M.N."/>
        </authorList>
    </citation>
    <scope>NUCLEOTIDE SEQUENCE [LARGE SCALE GENOMIC DNA]</scope>
    <source>
        <strain evidence="2 3">BRFM 1820</strain>
    </source>
</reference>
<dbReference type="AlphaFoldDB" id="A0A371DTI9"/>
<dbReference type="Proteomes" id="UP000256964">
    <property type="component" value="Unassembled WGS sequence"/>
</dbReference>